<dbReference type="RefSeq" id="XP_012673708.1">
    <property type="nucleotide sequence ID" value="XM_012818254.2"/>
</dbReference>
<feature type="region of interest" description="Disordered" evidence="2">
    <location>
        <begin position="228"/>
        <end position="315"/>
    </location>
</feature>
<evidence type="ECO:0000313" key="3">
    <source>
        <dbReference type="Proteomes" id="UP000515152"/>
    </source>
</evidence>
<dbReference type="GeneTree" id="ENSGT00400000024940"/>
<accession>A0A6P3VJT0</accession>
<dbReference type="GeneID" id="105892036"/>
<dbReference type="KEGG" id="char:105892036"/>
<keyword evidence="1" id="KW-0378">Hydrolase</keyword>
<gene>
    <name evidence="4 5" type="primary">slc52a2</name>
</gene>
<keyword evidence="3" id="KW-1185">Reference proteome</keyword>
<evidence type="ECO:0000313" key="5">
    <source>
        <dbReference type="RefSeq" id="XP_012673708.1"/>
    </source>
</evidence>
<dbReference type="Proteomes" id="UP000515152">
    <property type="component" value="Chromosome 19"/>
</dbReference>
<protein>
    <submittedName>
        <fullName evidence="4 5">Solute carrier family 52, riboflavin transporter, member 2 isoform X1</fullName>
    </submittedName>
</protein>
<dbReference type="RefSeq" id="XP_012673707.1">
    <property type="nucleotide sequence ID" value="XM_012818253.2"/>
</dbReference>
<feature type="compositionally biased region" description="Basic residues" evidence="2">
    <location>
        <begin position="236"/>
        <end position="249"/>
    </location>
</feature>
<evidence type="ECO:0000256" key="1">
    <source>
        <dbReference type="ARBA" id="ARBA00022722"/>
    </source>
</evidence>
<feature type="compositionally biased region" description="Polar residues" evidence="2">
    <location>
        <begin position="261"/>
        <end position="274"/>
    </location>
</feature>
<dbReference type="OrthoDB" id="8644426at2759"/>
<feature type="compositionally biased region" description="Basic residues" evidence="2">
    <location>
        <begin position="725"/>
        <end position="734"/>
    </location>
</feature>
<evidence type="ECO:0000256" key="2">
    <source>
        <dbReference type="SAM" id="MobiDB-lite"/>
    </source>
</evidence>
<dbReference type="PANTHER" id="PTHR11046">
    <property type="entry name" value="OLIGORIBONUCLEASE, MITOCHONDRIAL"/>
    <property type="match status" value="1"/>
</dbReference>
<dbReference type="GO" id="GO:0000175">
    <property type="term" value="F:3'-5'-RNA exonuclease activity"/>
    <property type="evidence" value="ECO:0007669"/>
    <property type="project" value="InterPro"/>
</dbReference>
<dbReference type="InterPro" id="IPR022894">
    <property type="entry name" value="Oligoribonuclease"/>
</dbReference>
<feature type="region of interest" description="Disordered" evidence="2">
    <location>
        <begin position="686"/>
        <end position="734"/>
    </location>
</feature>
<reference evidence="4 5" key="1">
    <citation type="submission" date="2025-04" db="UniProtKB">
        <authorList>
            <consortium name="RefSeq"/>
        </authorList>
    </citation>
    <scope>IDENTIFICATION</scope>
</reference>
<evidence type="ECO:0000313" key="4">
    <source>
        <dbReference type="RefSeq" id="XP_012673707.1"/>
    </source>
</evidence>
<keyword evidence="1" id="KW-0540">Nuclease</keyword>
<name>A0A6P3VJT0_CLUHA</name>
<organism evidence="3 4">
    <name type="scientific">Clupea harengus</name>
    <name type="common">Atlantic herring</name>
    <dbReference type="NCBI Taxonomy" id="7950"/>
    <lineage>
        <taxon>Eukaryota</taxon>
        <taxon>Metazoa</taxon>
        <taxon>Chordata</taxon>
        <taxon>Craniata</taxon>
        <taxon>Vertebrata</taxon>
        <taxon>Euteleostomi</taxon>
        <taxon>Actinopterygii</taxon>
        <taxon>Neopterygii</taxon>
        <taxon>Teleostei</taxon>
        <taxon>Clupei</taxon>
        <taxon>Clupeiformes</taxon>
        <taxon>Clupeoidei</taxon>
        <taxon>Clupeidae</taxon>
        <taxon>Clupea</taxon>
    </lineage>
</organism>
<proteinExistence type="predicted"/>
<dbReference type="CTD" id="79581"/>
<dbReference type="AlphaFoldDB" id="A0A6P3VJT0"/>
<dbReference type="PANTHER" id="PTHR11046:SF15">
    <property type="entry name" value="RIBOFLAVIN TRANSPORTER 1 ISOFORM X1"/>
    <property type="match status" value="1"/>
</dbReference>
<sequence>METEQDSGPSLLSIANELRDDTYDKLVGDFLGSQTGEGLLLDEKPCKNQLLVQIGLLREDNEVPWGLVLKWLQKIFPMFQSADFQCLIERNTETTLSLTGEARKNFLESDVNFEFVGPICDSIGIGRTDLLEMSDFSERAQYTEITNGLMLELSNFVLREKIDLIVLVSWLRNFDPQFCSDGKIQKANRLLKAKLKKFMAHYRNYQRTRYRSNGLMDQFLQSPFDLNDAELDKPRKGFSKKKPKKRGPGRPRLLKEESEPTPISQKQPNYTIVKSETGKRHKLVTVKEECDSDGYNDQQERGPVPAGSRGNSNITDGESLTLLDVSIISVQKLSNVYGGKTEVSKQVSLDLLKNQYTLMLAEDDGMMYMTEQIEALSETHSLVSPLDFLHYNTHYLLDIYDAVEQQIMSFEREILNTTGEKLGRDNNPTFSHFVNFDESATCRYIRMASDILSPHENTKNNCRRHWLAFCIERKNPSKLPVNVSNRFNNYFEAAAALLHHRTDVVLFLSDLQVLNDEPNIILDSINDDANDDAIQALTCVLAVVYCKVLGPYWQLLKSKAQYALYSRYIYCLYQKVLQWSKDATTLMEPELATNVFLQVPLQEGTFSKVFTFCNTNAENQYGILIRTCLEKVMKVIAAVMEENLKDFLPGGVYCQEPSAEVSNQLKHCTFSHLMGEYPFGQAFPYKSQRPDLAPPSNSSRGMPLAQKNRFSLPGRHQSKTGSNKHFPKEKLKKKPPMMSFGMEQSEALPILNDPVAEATRETILISIEKNGGPCQTKQDVDRLLARLEGTTHAQKREAIRCELGYQKVILGSRNPNLAHVGFSLTDMVAKLKIVLPNEMGYSSPEEDIEVDSEEAEDMEFGSGRAIADTEADALDNDDRNINLGRIGVAPYQNYREMNDFQSEFPGPFSSFT</sequence>